<reference evidence="8" key="1">
    <citation type="submission" date="2017-07" db="EMBL/GenBank/DDBJ databases">
        <title>Taro Niue Genome Assembly and Annotation.</title>
        <authorList>
            <person name="Atibalentja N."/>
            <person name="Keating K."/>
            <person name="Fields C.J."/>
        </authorList>
    </citation>
    <scope>NUCLEOTIDE SEQUENCE</scope>
    <source>
        <strain evidence="8">Niue_2</strain>
        <tissue evidence="8">Leaf</tissue>
    </source>
</reference>
<comment type="similarity">
    <text evidence="2">Belongs to the DNA repair metallo-beta-lactamase (DRMBL) family.</text>
</comment>
<dbReference type="CDD" id="cd16273">
    <property type="entry name" value="SNM1A-1C-like_MBL-fold"/>
    <property type="match status" value="1"/>
</dbReference>
<organism evidence="8 9">
    <name type="scientific">Colocasia esculenta</name>
    <name type="common">Wild taro</name>
    <name type="synonym">Arum esculentum</name>
    <dbReference type="NCBI Taxonomy" id="4460"/>
    <lineage>
        <taxon>Eukaryota</taxon>
        <taxon>Viridiplantae</taxon>
        <taxon>Streptophyta</taxon>
        <taxon>Embryophyta</taxon>
        <taxon>Tracheophyta</taxon>
        <taxon>Spermatophyta</taxon>
        <taxon>Magnoliopsida</taxon>
        <taxon>Liliopsida</taxon>
        <taxon>Araceae</taxon>
        <taxon>Aroideae</taxon>
        <taxon>Colocasieae</taxon>
        <taxon>Colocasia</taxon>
    </lineage>
</organism>
<feature type="domain" description="DNA repair metallo-beta-lactamase" evidence="7">
    <location>
        <begin position="423"/>
        <end position="529"/>
    </location>
</feature>
<evidence type="ECO:0000256" key="5">
    <source>
        <dbReference type="ARBA" id="ARBA00023242"/>
    </source>
</evidence>
<dbReference type="InterPro" id="IPR011084">
    <property type="entry name" value="DRMBL"/>
</dbReference>
<dbReference type="Gene3D" id="3.60.15.10">
    <property type="entry name" value="Ribonuclease Z/Hydroxyacylglutathione hydrolase-like"/>
    <property type="match status" value="1"/>
</dbReference>
<evidence type="ECO:0000256" key="2">
    <source>
        <dbReference type="ARBA" id="ARBA00010304"/>
    </source>
</evidence>
<dbReference type="OrthoDB" id="262529at2759"/>
<dbReference type="InterPro" id="IPR036866">
    <property type="entry name" value="RibonucZ/Hydroxyglut_hydro"/>
</dbReference>
<dbReference type="PANTHER" id="PTHR23240:SF36">
    <property type="entry name" value="DNA CROSS-LINK REPAIR PROTEIN SNM1"/>
    <property type="match status" value="1"/>
</dbReference>
<dbReference type="GO" id="GO:0005634">
    <property type="term" value="C:nucleus"/>
    <property type="evidence" value="ECO:0007669"/>
    <property type="project" value="UniProtKB-SubCell"/>
</dbReference>
<dbReference type="SUPFAM" id="SSF56281">
    <property type="entry name" value="Metallo-hydrolase/oxidoreductase"/>
    <property type="match status" value="1"/>
</dbReference>
<sequence length="547" mass="61300">MLKGWSPLHLILVSKLRAIEPHFSRRSIRRRNRGRKMDTPAAAIDLDAGDHLSPPRVLDENGFPFLPFSSSDEEEGAAGEEAVVADGHLLGSPAVAGTSGFAADFYSGGTDWSCLVEGSDALKVEVEDRGNDCSGERKKTLVQRNLFQMWGIGKPSSSAQGSQSRALVPSIKRRRRAVEDAPLVGEGDPVSQRRGSNGEGSDRRRACPFYKKIPGTRFTVDAFRYGLIDGCSAYFLSHFHHDHYGGLSKKWTHGTIYCSPLTARLVQMCLSVNSSYICPLELDTEHAIEGVKVTLLEANHCPGAVLIHFRLADGRCYLHTGDFRASKLMQSHAVLSNKRVNILFLDTTYCNPNYRFPPKEDVVDFIVRISQDSMRKQPRTLIVVGAYSIGKENVYLAIAQALRVQIYANAPRRRVLETFNWPELSKRLCTSAESSPLHVLPISFLRHDNLDQYLKKYGQLFTSILAFRPTGWTYSKMAGGHQLDLIKPSMKGSVRIYGVPYSEHSSFTELRDFVQFLRPERIIPTVNVSSAASRERMQAYFREWLKP</sequence>
<dbReference type="GO" id="GO:0036297">
    <property type="term" value="P:interstrand cross-link repair"/>
    <property type="evidence" value="ECO:0007669"/>
    <property type="project" value="TreeGrafter"/>
</dbReference>
<name>A0A843TPQ4_COLES</name>
<dbReference type="AlphaFoldDB" id="A0A843TPQ4"/>
<evidence type="ECO:0000256" key="6">
    <source>
        <dbReference type="SAM" id="MobiDB-lite"/>
    </source>
</evidence>
<dbReference type="FunFam" id="3.40.50.12650:FF:000001">
    <property type="entry name" value="DNA cross-link repair 1A"/>
    <property type="match status" value="1"/>
</dbReference>
<keyword evidence="5" id="KW-0539">Nucleus</keyword>
<accession>A0A843TPQ4</accession>
<feature type="region of interest" description="Disordered" evidence="6">
    <location>
        <begin position="178"/>
        <end position="203"/>
    </location>
</feature>
<dbReference type="GO" id="GO:0006303">
    <property type="term" value="P:double-strand break repair via nonhomologous end joining"/>
    <property type="evidence" value="ECO:0007669"/>
    <property type="project" value="TreeGrafter"/>
</dbReference>
<dbReference type="PANTHER" id="PTHR23240">
    <property type="entry name" value="DNA CROSS-LINK REPAIR PROTEIN PSO2/SNM1-RELATED"/>
    <property type="match status" value="1"/>
</dbReference>
<dbReference type="EMBL" id="NMUH01000207">
    <property type="protein sequence ID" value="MQL74442.1"/>
    <property type="molecule type" value="Genomic_DNA"/>
</dbReference>
<dbReference type="Proteomes" id="UP000652761">
    <property type="component" value="Unassembled WGS sequence"/>
</dbReference>
<dbReference type="Gene3D" id="3.40.50.12650">
    <property type="match status" value="1"/>
</dbReference>
<dbReference type="GO" id="GO:0003684">
    <property type="term" value="F:damaged DNA binding"/>
    <property type="evidence" value="ECO:0007669"/>
    <property type="project" value="TreeGrafter"/>
</dbReference>
<dbReference type="GO" id="GO:0035312">
    <property type="term" value="F:5'-3' DNA exonuclease activity"/>
    <property type="evidence" value="ECO:0007669"/>
    <property type="project" value="TreeGrafter"/>
</dbReference>
<keyword evidence="4" id="KW-0234">DNA repair</keyword>
<evidence type="ECO:0000256" key="1">
    <source>
        <dbReference type="ARBA" id="ARBA00004123"/>
    </source>
</evidence>
<keyword evidence="9" id="KW-1185">Reference proteome</keyword>
<protein>
    <recommendedName>
        <fullName evidence="7">DNA repair metallo-beta-lactamase domain-containing protein</fullName>
    </recommendedName>
</protein>
<keyword evidence="3" id="KW-0227">DNA damage</keyword>
<evidence type="ECO:0000256" key="3">
    <source>
        <dbReference type="ARBA" id="ARBA00022763"/>
    </source>
</evidence>
<evidence type="ECO:0000259" key="7">
    <source>
        <dbReference type="Pfam" id="PF07522"/>
    </source>
</evidence>
<comment type="caution">
    <text evidence="8">The sequence shown here is derived from an EMBL/GenBank/DDBJ whole genome shotgun (WGS) entry which is preliminary data.</text>
</comment>
<evidence type="ECO:0000256" key="4">
    <source>
        <dbReference type="ARBA" id="ARBA00023204"/>
    </source>
</evidence>
<dbReference type="FunFam" id="3.60.15.10:FF:000010">
    <property type="entry name" value="DNA cross-link repair 1A"/>
    <property type="match status" value="1"/>
</dbReference>
<gene>
    <name evidence="8" type="ORF">Taro_006786</name>
</gene>
<evidence type="ECO:0000313" key="9">
    <source>
        <dbReference type="Proteomes" id="UP000652761"/>
    </source>
</evidence>
<comment type="subcellular location">
    <subcellularLocation>
        <location evidence="1">Nucleus</location>
    </subcellularLocation>
</comment>
<dbReference type="Pfam" id="PF07522">
    <property type="entry name" value="DRMBL"/>
    <property type="match status" value="1"/>
</dbReference>
<evidence type="ECO:0000313" key="8">
    <source>
        <dbReference type="EMBL" id="MQL74442.1"/>
    </source>
</evidence>
<proteinExistence type="inferred from homology"/>